<dbReference type="CDD" id="cd00077">
    <property type="entry name" value="HDc"/>
    <property type="match status" value="1"/>
</dbReference>
<gene>
    <name evidence="2" type="ORF">SAMN02583745_02117</name>
</gene>
<accession>A0A1I0DTD9</accession>
<proteinExistence type="predicted"/>
<dbReference type="Pfam" id="PF07514">
    <property type="entry name" value="TraI_2"/>
    <property type="match status" value="1"/>
</dbReference>
<dbReference type="RefSeq" id="WP_093320753.1">
    <property type="nucleotide sequence ID" value="NZ_FOHV01000019.1"/>
</dbReference>
<dbReference type="InterPro" id="IPR003607">
    <property type="entry name" value="HD/PDEase_dom"/>
</dbReference>
<dbReference type="GO" id="GO:0004386">
    <property type="term" value="F:helicase activity"/>
    <property type="evidence" value="ECO:0007669"/>
    <property type="project" value="UniProtKB-KW"/>
</dbReference>
<sequence>MRQNSIFSENNTDIILSPLRGLSLQCNHTPNCVLNLLSKIRKMIAINEIEYVQYIKPNLDKLVDYLSFLPSSELHHHAYEYGLLIHSLEVGYYTLVLAEEHLFAITGSPKEKKELDLKWRVAALFAGLLHDMGRVLTDFKITCQDKNIHWNPYECSFKDWLAQYGVVNYCVKWQKERFKQHEAFGVVGMNLVLSPVTMSWLSSSNQEIILALTTALSYGDKKSRLSKLVIKADQLSVEADLKKHNRNFANGSETPTILILKQLMRTFVQEGIWTLNQKGARLWVCRSRKGDKAELYLVWRQAISEMIARASKLQLTGLNLDENSLLDLFITGDIVSLDLTRDGFFKLAPKCLTQTNKSIFLNMVKINDPAWLIEHLENWQEDLTTFENCFDCVNAPLLEKNRTQEEVDASQLTELANNISDNDNSQPTMFSNLNSSSDEAKSQRKTTNKIFNTILTKLSTEWIILIKEDEDGLYLNLHELRQINQTSGISDSDLISALMEHKLCQFEPNGQIRILMTLTELILNNKT</sequence>
<feature type="domain" description="Uncharacterised" evidence="1">
    <location>
        <begin position="35"/>
        <end position="318"/>
    </location>
</feature>
<keyword evidence="3" id="KW-1185">Reference proteome</keyword>
<evidence type="ECO:0000313" key="2">
    <source>
        <dbReference type="EMBL" id="SET35696.1"/>
    </source>
</evidence>
<dbReference type="InterPro" id="IPR011119">
    <property type="entry name" value="Unchr_helicase_relaxase_TraI"/>
</dbReference>
<dbReference type="STRING" id="1123402.SAMN02583745_02117"/>
<organism evidence="2 3">
    <name type="scientific">Thorsellia anophelis DSM 18579</name>
    <dbReference type="NCBI Taxonomy" id="1123402"/>
    <lineage>
        <taxon>Bacteria</taxon>
        <taxon>Pseudomonadati</taxon>
        <taxon>Pseudomonadota</taxon>
        <taxon>Gammaproteobacteria</taxon>
        <taxon>Enterobacterales</taxon>
        <taxon>Thorselliaceae</taxon>
        <taxon>Thorsellia</taxon>
    </lineage>
</organism>
<keyword evidence="2" id="KW-0067">ATP-binding</keyword>
<keyword evidence="2" id="KW-0547">Nucleotide-binding</keyword>
<dbReference type="OrthoDB" id="6190309at2"/>
<dbReference type="Gene3D" id="1.10.3210.40">
    <property type="match status" value="1"/>
</dbReference>
<dbReference type="AlphaFoldDB" id="A0A1I0DTD9"/>
<evidence type="ECO:0000259" key="1">
    <source>
        <dbReference type="Pfam" id="PF07514"/>
    </source>
</evidence>
<reference evidence="3" key="1">
    <citation type="submission" date="2016-10" db="EMBL/GenBank/DDBJ databases">
        <authorList>
            <person name="Varghese N."/>
            <person name="Submissions S."/>
        </authorList>
    </citation>
    <scope>NUCLEOTIDE SEQUENCE [LARGE SCALE GENOMIC DNA]</scope>
    <source>
        <strain evidence="3">DSM 18579</strain>
    </source>
</reference>
<dbReference type="SUPFAM" id="SSF109604">
    <property type="entry name" value="HD-domain/PDEase-like"/>
    <property type="match status" value="1"/>
</dbReference>
<dbReference type="Proteomes" id="UP000242642">
    <property type="component" value="Unassembled WGS sequence"/>
</dbReference>
<dbReference type="EMBL" id="FOHV01000019">
    <property type="protein sequence ID" value="SET35696.1"/>
    <property type="molecule type" value="Genomic_DNA"/>
</dbReference>
<name>A0A1I0DTD9_9GAMM</name>
<evidence type="ECO:0000313" key="3">
    <source>
        <dbReference type="Proteomes" id="UP000242642"/>
    </source>
</evidence>
<dbReference type="NCBIfam" id="NF041494">
    <property type="entry name" value="MobH"/>
    <property type="match status" value="1"/>
</dbReference>
<keyword evidence="2" id="KW-0378">Hydrolase</keyword>
<keyword evidence="2" id="KW-0347">Helicase</keyword>
<protein>
    <submittedName>
        <fullName evidence="2">Helicase</fullName>
    </submittedName>
</protein>